<organism evidence="1">
    <name type="scientific">uncultured Anaerotruncus sp</name>
    <dbReference type="NCBI Taxonomy" id="905011"/>
    <lineage>
        <taxon>Bacteria</taxon>
        <taxon>Bacillati</taxon>
        <taxon>Bacillota</taxon>
        <taxon>Clostridia</taxon>
        <taxon>Eubacteriales</taxon>
        <taxon>Oscillospiraceae</taxon>
        <taxon>Anaerotruncus</taxon>
        <taxon>environmental samples</taxon>
    </lineage>
</organism>
<dbReference type="AlphaFoldDB" id="A0A1C6GBD0"/>
<evidence type="ECO:0000313" key="1">
    <source>
        <dbReference type="EMBL" id="SCJ42507.1"/>
    </source>
</evidence>
<protein>
    <submittedName>
        <fullName evidence="1">Uncharacterized protein</fullName>
    </submittedName>
</protein>
<proteinExistence type="predicted"/>
<dbReference type="EMBL" id="FMHG01000001">
    <property type="protein sequence ID" value="SCJ42507.1"/>
    <property type="molecule type" value="Genomic_DNA"/>
</dbReference>
<reference evidence="1" key="1">
    <citation type="submission" date="2015-09" db="EMBL/GenBank/DDBJ databases">
        <authorList>
            <consortium name="Pathogen Informatics"/>
        </authorList>
    </citation>
    <scope>NUCLEOTIDE SEQUENCE</scope>
    <source>
        <strain evidence="1">2789STDY5834896</strain>
    </source>
</reference>
<sequence length="116" mass="12760">MCDLCRRSPCHPRCPGSGARYCPPRCAVCGEPASQLQGGTAYCGVCGDWAVYRAAGRCDRDDYLHHCGAQYRSFAAARGEDCRGTAAQAAFIEGDLDDFARWMYQNGRAQPPQRFE</sequence>
<gene>
    <name evidence="1" type="ORF">SAMEA3545359_00304</name>
</gene>
<accession>A0A1C6GBD0</accession>
<name>A0A1C6GBD0_9FIRM</name>